<reference evidence="2 3" key="1">
    <citation type="submission" date="2018-12" db="EMBL/GenBank/DDBJ databases">
        <title>Marinifilum JC070 sp. nov., a marine bacterium isolated from Yongle Blue Hole in the South China Sea.</title>
        <authorList>
            <person name="Fu T."/>
        </authorList>
    </citation>
    <scope>NUCLEOTIDE SEQUENCE [LARGE SCALE GENOMIC DNA]</scope>
    <source>
        <strain evidence="2 3">JC070</strain>
    </source>
</reference>
<dbReference type="EMBL" id="RZNH01000019">
    <property type="protein sequence ID" value="NOU60582.1"/>
    <property type="molecule type" value="Genomic_DNA"/>
</dbReference>
<comment type="caution">
    <text evidence="2">The sequence shown here is derived from an EMBL/GenBank/DDBJ whole genome shotgun (WGS) entry which is preliminary data.</text>
</comment>
<name>A0ABX1WWU4_9BACT</name>
<dbReference type="InterPro" id="IPR051534">
    <property type="entry name" value="CBASS_pafABC_assoc_protein"/>
</dbReference>
<organism evidence="2 3">
    <name type="scientific">Marinifilum caeruleilacunae</name>
    <dbReference type="NCBI Taxonomy" id="2499076"/>
    <lineage>
        <taxon>Bacteria</taxon>
        <taxon>Pseudomonadati</taxon>
        <taxon>Bacteroidota</taxon>
        <taxon>Bacteroidia</taxon>
        <taxon>Marinilabiliales</taxon>
        <taxon>Marinifilaceae</taxon>
    </lineage>
</organism>
<dbReference type="RefSeq" id="WP_171595854.1">
    <property type="nucleotide sequence ID" value="NZ_RZNH01000019.1"/>
</dbReference>
<dbReference type="PANTHER" id="PTHR34580">
    <property type="match status" value="1"/>
</dbReference>
<accession>A0ABX1WWU4</accession>
<evidence type="ECO:0000313" key="2">
    <source>
        <dbReference type="EMBL" id="NOU60582.1"/>
    </source>
</evidence>
<protein>
    <submittedName>
        <fullName evidence="2">WYL domain-containing protein</fullName>
    </submittedName>
</protein>
<gene>
    <name evidence="2" type="ORF">ELS83_12195</name>
</gene>
<dbReference type="Pfam" id="PF13280">
    <property type="entry name" value="WYL"/>
    <property type="match status" value="1"/>
</dbReference>
<evidence type="ECO:0000313" key="3">
    <source>
        <dbReference type="Proteomes" id="UP000732105"/>
    </source>
</evidence>
<dbReference type="PROSITE" id="PS52050">
    <property type="entry name" value="WYL"/>
    <property type="match status" value="1"/>
</dbReference>
<sequence length="283" mass="33251">MSQQATIKRYLLLIEKVKKGNYPSKQELIDLLNDQGLKCSERTFQRSLESIRNEFGVEIEYNTIRRGYFINDDISVDYEPFIRFLDIAQSANTLIETLSDGREALKYIHFDTSANMMGIHYLQPLLRAVKDNLQVRISYSHFEEKDEKTFVLNPELLKEYMNRWYVTGHVDYTDGVRIYALDRIKNIELLPETFERKMGSAEDVFGDIIGVNFSGEEVKRIVLSFTPWQGNYIRTLPMHPSQEVLIDNDEEFRIAIRVKPNFELWQRIQMYGDQVKVLEPADL</sequence>
<dbReference type="InterPro" id="IPR026881">
    <property type="entry name" value="WYL_dom"/>
</dbReference>
<feature type="domain" description="WYL" evidence="1">
    <location>
        <begin position="121"/>
        <end position="188"/>
    </location>
</feature>
<keyword evidence="3" id="KW-1185">Reference proteome</keyword>
<dbReference type="Proteomes" id="UP000732105">
    <property type="component" value="Unassembled WGS sequence"/>
</dbReference>
<evidence type="ECO:0000259" key="1">
    <source>
        <dbReference type="Pfam" id="PF13280"/>
    </source>
</evidence>
<dbReference type="PANTHER" id="PTHR34580:SF9">
    <property type="entry name" value="SLL5097 PROTEIN"/>
    <property type="match status" value="1"/>
</dbReference>
<proteinExistence type="predicted"/>